<feature type="compositionally biased region" description="Pro residues" evidence="2">
    <location>
        <begin position="501"/>
        <end position="515"/>
    </location>
</feature>
<dbReference type="GO" id="GO:0005938">
    <property type="term" value="C:cell cortex"/>
    <property type="evidence" value="ECO:0007669"/>
    <property type="project" value="UniProtKB-ARBA"/>
</dbReference>
<feature type="region of interest" description="Disordered" evidence="2">
    <location>
        <begin position="157"/>
        <end position="226"/>
    </location>
</feature>
<dbReference type="InterPro" id="IPR001849">
    <property type="entry name" value="PH_domain"/>
</dbReference>
<evidence type="ECO:0000259" key="4">
    <source>
        <dbReference type="PROSITE" id="PS50238"/>
    </source>
</evidence>
<dbReference type="CDD" id="cd06093">
    <property type="entry name" value="PX_domain"/>
    <property type="match status" value="1"/>
</dbReference>
<gene>
    <name evidence="5" type="ORF">TRV_06459</name>
</gene>
<feature type="region of interest" description="Disordered" evidence="2">
    <location>
        <begin position="1576"/>
        <end position="1626"/>
    </location>
</feature>
<feature type="compositionally biased region" description="Polar residues" evidence="2">
    <location>
        <begin position="306"/>
        <end position="316"/>
    </location>
</feature>
<feature type="region of interest" description="Disordered" evidence="2">
    <location>
        <begin position="456"/>
        <end position="713"/>
    </location>
</feature>
<feature type="region of interest" description="Disordered" evidence="2">
    <location>
        <begin position="1233"/>
        <end position="1261"/>
    </location>
</feature>
<dbReference type="GO" id="GO:0005096">
    <property type="term" value="F:GTPase activator activity"/>
    <property type="evidence" value="ECO:0007669"/>
    <property type="project" value="UniProtKB-KW"/>
</dbReference>
<feature type="region of interest" description="Disordered" evidence="2">
    <location>
        <begin position="261"/>
        <end position="377"/>
    </location>
</feature>
<feature type="compositionally biased region" description="Low complexity" evidence="2">
    <location>
        <begin position="167"/>
        <end position="189"/>
    </location>
</feature>
<keyword evidence="1" id="KW-0343">GTPase activation</keyword>
<dbReference type="SMART" id="SM00233">
    <property type="entry name" value="PH"/>
    <property type="match status" value="1"/>
</dbReference>
<feature type="compositionally biased region" description="Low complexity" evidence="2">
    <location>
        <begin position="60"/>
        <end position="84"/>
    </location>
</feature>
<feature type="domain" description="Rho-GAP" evidence="4">
    <location>
        <begin position="1275"/>
        <end position="1466"/>
    </location>
</feature>
<dbReference type="PANTHER" id="PTHR23176">
    <property type="entry name" value="RHO/RAC/CDC GTPASE-ACTIVATING PROTEIN"/>
    <property type="match status" value="1"/>
</dbReference>
<dbReference type="GeneID" id="9578205"/>
<feature type="compositionally biased region" description="Basic and acidic residues" evidence="2">
    <location>
        <begin position="562"/>
        <end position="591"/>
    </location>
</feature>
<feature type="compositionally biased region" description="Acidic residues" evidence="2">
    <location>
        <begin position="549"/>
        <end position="559"/>
    </location>
</feature>
<evidence type="ECO:0000256" key="2">
    <source>
        <dbReference type="SAM" id="MobiDB-lite"/>
    </source>
</evidence>
<dbReference type="PANTHER" id="PTHR23176:SF129">
    <property type="entry name" value="RHO GTPASE ACTIVATING PROTEIN AT 16F, ISOFORM E-RELATED"/>
    <property type="match status" value="1"/>
</dbReference>
<dbReference type="InterPro" id="IPR011993">
    <property type="entry name" value="PH-like_dom_sf"/>
</dbReference>
<keyword evidence="6" id="KW-1185">Reference proteome</keyword>
<evidence type="ECO:0000256" key="1">
    <source>
        <dbReference type="ARBA" id="ARBA00022468"/>
    </source>
</evidence>
<accession>D4DH04</accession>
<feature type="region of interest" description="Disordered" evidence="2">
    <location>
        <begin position="1466"/>
        <end position="1522"/>
    </location>
</feature>
<feature type="region of interest" description="Disordered" evidence="2">
    <location>
        <begin position="1021"/>
        <end position="1040"/>
    </location>
</feature>
<feature type="compositionally biased region" description="Basic and acidic residues" evidence="2">
    <location>
        <begin position="1096"/>
        <end position="1113"/>
    </location>
</feature>
<dbReference type="GO" id="GO:0007165">
    <property type="term" value="P:signal transduction"/>
    <property type="evidence" value="ECO:0007669"/>
    <property type="project" value="InterPro"/>
</dbReference>
<dbReference type="InterPro" id="IPR008936">
    <property type="entry name" value="Rho_GTPase_activation_prot"/>
</dbReference>
<evidence type="ECO:0000313" key="6">
    <source>
        <dbReference type="Proteomes" id="UP000008383"/>
    </source>
</evidence>
<dbReference type="HOGENOM" id="CLU_002671_0_0_1"/>
<dbReference type="InterPro" id="IPR050729">
    <property type="entry name" value="Rho-GAP"/>
</dbReference>
<dbReference type="SUPFAM" id="SSF48350">
    <property type="entry name" value="GTPase activation domain, GAP"/>
    <property type="match status" value="1"/>
</dbReference>
<feature type="region of interest" description="Disordered" evidence="2">
    <location>
        <begin position="744"/>
        <end position="766"/>
    </location>
</feature>
<dbReference type="CDD" id="cd13277">
    <property type="entry name" value="PH_Bem3"/>
    <property type="match status" value="1"/>
</dbReference>
<feature type="compositionally biased region" description="Low complexity" evidence="2">
    <location>
        <begin position="217"/>
        <end position="226"/>
    </location>
</feature>
<feature type="compositionally biased region" description="Low complexity" evidence="2">
    <location>
        <begin position="36"/>
        <end position="50"/>
    </location>
</feature>
<evidence type="ECO:0000313" key="5">
    <source>
        <dbReference type="EMBL" id="EFE38859.1"/>
    </source>
</evidence>
<name>D4DH04_TRIVH</name>
<dbReference type="PROSITE" id="PS50238">
    <property type="entry name" value="RHOGAP"/>
    <property type="match status" value="1"/>
</dbReference>
<dbReference type="KEGG" id="tve:TRV_06459"/>
<feature type="compositionally biased region" description="Low complexity" evidence="2">
    <location>
        <begin position="531"/>
        <end position="547"/>
    </location>
</feature>
<feature type="compositionally biased region" description="Polar residues" evidence="2">
    <location>
        <begin position="1233"/>
        <end position="1247"/>
    </location>
</feature>
<dbReference type="Gene3D" id="2.30.29.30">
    <property type="entry name" value="Pleckstrin-homology domain (PH domain)/Phosphotyrosine-binding domain (PTB)"/>
    <property type="match status" value="1"/>
</dbReference>
<feature type="compositionally biased region" description="Low complexity" evidence="2">
    <location>
        <begin position="1024"/>
        <end position="1037"/>
    </location>
</feature>
<dbReference type="SUPFAM" id="SSF50729">
    <property type="entry name" value="PH domain-like"/>
    <property type="match status" value="1"/>
</dbReference>
<feature type="compositionally biased region" description="Basic and acidic residues" evidence="2">
    <location>
        <begin position="456"/>
        <end position="467"/>
    </location>
</feature>
<dbReference type="RefSeq" id="XP_003019504.1">
    <property type="nucleotide sequence ID" value="XM_003019458.1"/>
</dbReference>
<feature type="compositionally biased region" description="Low complexity" evidence="2">
    <location>
        <begin position="288"/>
        <end position="305"/>
    </location>
</feature>
<dbReference type="InterPro" id="IPR000198">
    <property type="entry name" value="RhoGAP_dom"/>
</dbReference>
<feature type="compositionally biased region" description="Pro residues" evidence="2">
    <location>
        <begin position="684"/>
        <end position="693"/>
    </location>
</feature>
<dbReference type="OrthoDB" id="185175at2759"/>
<dbReference type="PROSITE" id="PS50003">
    <property type="entry name" value="PH_DOMAIN"/>
    <property type="match status" value="1"/>
</dbReference>
<feature type="domain" description="PH" evidence="3">
    <location>
        <begin position="973"/>
        <end position="1088"/>
    </location>
</feature>
<proteinExistence type="predicted"/>
<sequence>MSYVRRQRQDALAHALAQQPGPSHHETAPVPPVDCAAASSSSAASVASASPLTMNDSSGQQRQQQHPQPHKQQQQQQYHFRPQHSAQKEQQYQVKGDGRPPVRYSAAPVLSRPLSTHALHPSYSSHLHHHLPNQQQQQLPRLPQDALNIHTDSRLAHTQRAVPQTGAASHPSSRLPPAAPSPSSSSPAARLDTSVSYSPFPRQLQTTPTFHPPDNRVSPVSSLSPSPSALYFHERMAGQHQGQGASQALSLRLQRSRELMATNREPEGGEKESEQKGSSADKDDTSHSHSPSDSVSMSAASGSTPNTSPIMPTSTTNNHQNQNQPQQQQQVSTSKPASTSSTPKPTPRTSSIDSAISSLSSSSHPTTHSHKSSVDSPAITSADISNLISAANGSPEAVIAHLVKEKQQAVSQNSQLWRLVEKQRRMVLALNKDLERAMEDKDKLKKKIKELEKWKEDAIKAEADRNATETPNGRPEEGTNDDASLTAKLPVQTPVCESPPKSQPTPPSRRAPPAPLQLSGSQRLRPHIEVEQSNNQSSSSNSNAVASDSEYDSTAEENDLPTFERGRRKTREEDDRLREAMLAQKEKELSKSKSKSKSKGRSQSDKKAKSINPPEALQKEQAQQEARTGPAPTTGFAGVGLPASPRASVSPPYAARQAGQSLASILGPVDGPKSLRARLTKAPPMSPGLPQSPRPGDRPIGSPMPRMPREGHMNISTPLRNAFPAPFQASQSQQPTNPHIHQLVQHEKKGSTTSTSTSTSTSTTIPTIDPAVQIDSSTPTAATTPKTIYRGLVSDEYPDLLLPPNSLPSILIQVSSSRLRPSRQSYMNLNSSSAAERGNPDEDPVFTLSVFARSSKSELWRVEKPIVALPQLDQQVKALCRFSGRIPDRSVFSGHSPAKVDERRAALNNYFEALLDTPMDDEAALVICRFLTADAIEPRDDEMSLASGAGNVNSSAGGSQDIKATIQVGNDGKPKMEGYLTKRGKNFGGWKSRYFVLHGPELKYYEHPGGTHLGTIRIQHAQIGKQSSQSKNGSSSQAENYDDNQYRHAFLILEPKKKDSSSLVRHVLCAESDEERDAWVDSLLSHVEQIEGENDDKDKETQMDKDGKDETANKPRIPLNNSSANTNATKKGSSKDSSDGPEAEGIRALSYDDVVAAEAPVRGVPQGYESTDSLATPQSHLDQAMPLTPSFKPISGPTNGVKIQDPSAWGNKPSTMSCVKEKKRSIWGFSRQAANDSVSSTSRQDSISGTTTSGGGNGSASSLEHKETIRAVFGLPLAEAVEFCACPEPGADTTLPAVVYRCLQYLRARKAECEEGIFRLSGSNVVIKGLKERFNTEGDLDFLEGDVYYDVHAVASLFKQYLRELPITVLTKELHLDFIRVLDLDDKQKKIAAFHTLVHRLPKPNIALLKALSEFLINVVNNSDVNKMTVRNVGIVFAPTLNIPAPVFSLFLSDFDLIFGDTPPSFPQARGSSPSSPPGTAPGSGSGPGSPGSIVEVTVESPGLNPEDIRSPRHQMFSDLPCTPAYDQNSFHGQSNDANAYRLAKENYDINAGFASLHSHQHQYDPSTTPMNVNVSRDGQFGGLDGMLAPSGSSSQPSKSKRRESSLLFMSLSSRKTSLPKIRDEE</sequence>
<protein>
    <submittedName>
        <fullName evidence="5">Rho GTPase activator (Bem3), putative</fullName>
    </submittedName>
</protein>
<comment type="caution">
    <text evidence="5">The sequence shown here is derived from an EMBL/GenBank/DDBJ whole genome shotgun (WGS) entry which is preliminary data.</text>
</comment>
<feature type="region of interest" description="Disordered" evidence="2">
    <location>
        <begin position="1089"/>
        <end position="1144"/>
    </location>
</feature>
<feature type="compositionally biased region" description="Polar residues" evidence="2">
    <location>
        <begin position="193"/>
        <end position="209"/>
    </location>
</feature>
<dbReference type="EMBL" id="ACYE01000367">
    <property type="protein sequence ID" value="EFE38859.1"/>
    <property type="molecule type" value="Genomic_DNA"/>
</dbReference>
<dbReference type="FunFam" id="2.30.29.30:FF:000452">
    <property type="entry name" value="Rho GTPase activator (Bem3)"/>
    <property type="match status" value="1"/>
</dbReference>
<dbReference type="SMART" id="SM00324">
    <property type="entry name" value="RhoGAP"/>
    <property type="match status" value="1"/>
</dbReference>
<feature type="compositionally biased region" description="Low complexity" evidence="2">
    <location>
        <begin position="751"/>
        <end position="764"/>
    </location>
</feature>
<dbReference type="Pfam" id="PF00620">
    <property type="entry name" value="RhoGAP"/>
    <property type="match status" value="1"/>
</dbReference>
<dbReference type="Gene3D" id="1.10.555.10">
    <property type="entry name" value="Rho GTPase activation protein"/>
    <property type="match status" value="1"/>
</dbReference>
<feature type="region of interest" description="Disordered" evidence="2">
    <location>
        <begin position="117"/>
        <end position="140"/>
    </location>
</feature>
<feature type="region of interest" description="Disordered" evidence="2">
    <location>
        <begin position="1"/>
        <end position="105"/>
    </location>
</feature>
<feature type="compositionally biased region" description="Polar residues" evidence="2">
    <location>
        <begin position="1119"/>
        <end position="1129"/>
    </location>
</feature>
<dbReference type="Pfam" id="PF00169">
    <property type="entry name" value="PH"/>
    <property type="match status" value="1"/>
</dbReference>
<feature type="compositionally biased region" description="Low complexity" evidence="2">
    <location>
        <begin position="615"/>
        <end position="626"/>
    </location>
</feature>
<feature type="compositionally biased region" description="Basic and acidic residues" evidence="2">
    <location>
        <begin position="264"/>
        <end position="287"/>
    </location>
</feature>
<organism evidence="5 6">
    <name type="scientific">Trichophyton verrucosum (strain HKI 0517)</name>
    <dbReference type="NCBI Taxonomy" id="663202"/>
    <lineage>
        <taxon>Eukaryota</taxon>
        <taxon>Fungi</taxon>
        <taxon>Dikarya</taxon>
        <taxon>Ascomycota</taxon>
        <taxon>Pezizomycotina</taxon>
        <taxon>Eurotiomycetes</taxon>
        <taxon>Eurotiomycetidae</taxon>
        <taxon>Onygenales</taxon>
        <taxon>Arthrodermataceae</taxon>
        <taxon>Trichophyton</taxon>
    </lineage>
</organism>
<feature type="compositionally biased region" description="Low complexity" evidence="2">
    <location>
        <begin position="317"/>
        <end position="366"/>
    </location>
</feature>
<reference evidence="6" key="1">
    <citation type="journal article" date="2011" name="Genome Biol.">
        <title>Comparative and functional genomics provide insights into the pathogenicity of dermatophytic fungi.</title>
        <authorList>
            <person name="Burmester A."/>
            <person name="Shelest E."/>
            <person name="Gloeckner G."/>
            <person name="Heddergott C."/>
            <person name="Schindler S."/>
            <person name="Staib P."/>
            <person name="Heidel A."/>
            <person name="Felder M."/>
            <person name="Petzold A."/>
            <person name="Szafranski K."/>
            <person name="Feuermann M."/>
            <person name="Pedruzzi I."/>
            <person name="Priebe S."/>
            <person name="Groth M."/>
            <person name="Winkler R."/>
            <person name="Li W."/>
            <person name="Kniemeyer O."/>
            <person name="Schroeckh V."/>
            <person name="Hertweck C."/>
            <person name="Hube B."/>
            <person name="White T.C."/>
            <person name="Platzer M."/>
            <person name="Guthke R."/>
            <person name="Heitman J."/>
            <person name="Woestemeyer J."/>
            <person name="Zipfel P.F."/>
            <person name="Monod M."/>
            <person name="Brakhage A.A."/>
        </authorList>
    </citation>
    <scope>NUCLEOTIDE SEQUENCE [LARGE SCALE GENOMIC DNA]</scope>
    <source>
        <strain evidence="6">HKI 0517</strain>
    </source>
</reference>
<evidence type="ECO:0000259" key="3">
    <source>
        <dbReference type="PROSITE" id="PS50003"/>
    </source>
</evidence>
<dbReference type="Proteomes" id="UP000008383">
    <property type="component" value="Unassembled WGS sequence"/>
</dbReference>